<dbReference type="eggNOG" id="COG0395">
    <property type="taxonomic scope" value="Bacteria"/>
</dbReference>
<dbReference type="STRING" id="314265.R2601_09502"/>
<dbReference type="AlphaFoldDB" id="Q0FIH8"/>
<dbReference type="OrthoDB" id="9815445at2"/>
<dbReference type="InterPro" id="IPR000515">
    <property type="entry name" value="MetI-like"/>
</dbReference>
<dbReference type="InterPro" id="IPR035906">
    <property type="entry name" value="MetI-like_sf"/>
</dbReference>
<proteinExistence type="inferred from homology"/>
<feature type="transmembrane region" description="Helical" evidence="7">
    <location>
        <begin position="314"/>
        <end position="339"/>
    </location>
</feature>
<feature type="transmembrane region" description="Helical" evidence="7">
    <location>
        <begin position="206"/>
        <end position="230"/>
    </location>
</feature>
<evidence type="ECO:0000313" key="9">
    <source>
        <dbReference type="EMBL" id="EAU43973.1"/>
    </source>
</evidence>
<feature type="transmembrane region" description="Helical" evidence="7">
    <location>
        <begin position="374"/>
        <end position="392"/>
    </location>
</feature>
<feature type="transmembrane region" description="Helical" evidence="7">
    <location>
        <begin position="66"/>
        <end position="87"/>
    </location>
</feature>
<dbReference type="RefSeq" id="WP_007792669.1">
    <property type="nucleotide sequence ID" value="NZ_DS022276.1"/>
</dbReference>
<evidence type="ECO:0000313" key="10">
    <source>
        <dbReference type="Proteomes" id="UP000006230"/>
    </source>
</evidence>
<feature type="domain" description="ABC transmembrane type-1" evidence="8">
    <location>
        <begin position="202"/>
        <end position="392"/>
    </location>
</feature>
<feature type="transmembrane region" description="Helical" evidence="7">
    <location>
        <begin position="137"/>
        <end position="158"/>
    </location>
</feature>
<evidence type="ECO:0000256" key="1">
    <source>
        <dbReference type="ARBA" id="ARBA00004651"/>
    </source>
</evidence>
<evidence type="ECO:0000256" key="7">
    <source>
        <dbReference type="RuleBase" id="RU363032"/>
    </source>
</evidence>
<comment type="similarity">
    <text evidence="7">Belongs to the binding-protein-dependent transport system permease family.</text>
</comment>
<keyword evidence="4 7" id="KW-0812">Transmembrane</keyword>
<protein>
    <submittedName>
        <fullName evidence="9">Putative integral membrane binding protein dependent transport protein</fullName>
    </submittedName>
</protein>
<reference evidence="9 10" key="1">
    <citation type="journal article" date="2010" name="J. Bacteriol.">
        <title>Genome sequences of Pelagibaca bermudensis HTCC2601T and Maritimibacter alkaliphilus HTCC2654T, the type strains of two marine Roseobacter genera.</title>
        <authorList>
            <person name="Thrash J.C."/>
            <person name="Cho J.C."/>
            <person name="Ferriera S."/>
            <person name="Johnson J."/>
            <person name="Vergin K.L."/>
            <person name="Giovannoni S.J."/>
        </authorList>
    </citation>
    <scope>NUCLEOTIDE SEQUENCE [LARGE SCALE GENOMIC DNA]</scope>
    <source>
        <strain evidence="10">DSM 26914 / JCM 13377 / KCTC 12554 / HTCC2601</strain>
    </source>
</reference>
<dbReference type="InterPro" id="IPR050901">
    <property type="entry name" value="BP-dep_ABC_trans_perm"/>
</dbReference>
<keyword evidence="2 7" id="KW-0813">Transport</keyword>
<dbReference type="PROSITE" id="PS50928">
    <property type="entry name" value="ABC_TM1"/>
    <property type="match status" value="1"/>
</dbReference>
<dbReference type="GO" id="GO:0005886">
    <property type="term" value="C:plasma membrane"/>
    <property type="evidence" value="ECO:0007669"/>
    <property type="project" value="UniProtKB-SubCell"/>
</dbReference>
<dbReference type="Proteomes" id="UP000006230">
    <property type="component" value="Unassembled WGS sequence"/>
</dbReference>
<keyword evidence="6 7" id="KW-0472">Membrane</keyword>
<feature type="transmembrane region" description="Helical" evidence="7">
    <location>
        <begin position="41"/>
        <end position="59"/>
    </location>
</feature>
<evidence type="ECO:0000256" key="6">
    <source>
        <dbReference type="ARBA" id="ARBA00023136"/>
    </source>
</evidence>
<keyword evidence="5 7" id="KW-1133">Transmembrane helix</keyword>
<organism evidence="9 10">
    <name type="scientific">Salipiger bermudensis (strain DSM 26914 / JCM 13377 / KCTC 12554 / HTCC2601)</name>
    <name type="common">Pelagibaca bermudensis</name>
    <dbReference type="NCBI Taxonomy" id="314265"/>
    <lineage>
        <taxon>Bacteria</taxon>
        <taxon>Pseudomonadati</taxon>
        <taxon>Pseudomonadota</taxon>
        <taxon>Alphaproteobacteria</taxon>
        <taxon>Rhodobacterales</taxon>
        <taxon>Roseobacteraceae</taxon>
        <taxon>Salipiger</taxon>
    </lineage>
</organism>
<feature type="transmembrane region" description="Helical" evidence="7">
    <location>
        <begin position="269"/>
        <end position="293"/>
    </location>
</feature>
<dbReference type="Gene3D" id="1.10.3720.10">
    <property type="entry name" value="MetI-like"/>
    <property type="match status" value="1"/>
</dbReference>
<dbReference type="PANTHER" id="PTHR32243:SF18">
    <property type="entry name" value="INNER MEMBRANE ABC TRANSPORTER PERMEASE PROTEIN YCJP"/>
    <property type="match status" value="1"/>
</dbReference>
<gene>
    <name evidence="9" type="ORF">R2601_09502</name>
</gene>
<evidence type="ECO:0000256" key="4">
    <source>
        <dbReference type="ARBA" id="ARBA00022692"/>
    </source>
</evidence>
<feature type="transmembrane region" description="Helical" evidence="7">
    <location>
        <begin position="242"/>
        <end position="263"/>
    </location>
</feature>
<evidence type="ECO:0000256" key="3">
    <source>
        <dbReference type="ARBA" id="ARBA00022475"/>
    </source>
</evidence>
<dbReference type="HOGENOM" id="CLU_016047_1_2_5"/>
<keyword evidence="10" id="KW-1185">Reference proteome</keyword>
<keyword evidence="3" id="KW-1003">Cell membrane</keyword>
<evidence type="ECO:0000256" key="2">
    <source>
        <dbReference type="ARBA" id="ARBA00022448"/>
    </source>
</evidence>
<evidence type="ECO:0000256" key="5">
    <source>
        <dbReference type="ARBA" id="ARBA00022989"/>
    </source>
</evidence>
<sequence>MRLLRHGLLTGPILGALWSLVVATTVAVAMSLFTGDAFRPTLWGGLLAGVALGLGCLRFGGRQRLVVPLAVALGLLALSAVAGIGALEIGEGSAPLAAWTGRVATLGFTGLGLWLILEELRPGTITRHEFEEAVIRFLTGFGYIFFTAIVLIPFYVMVMTSLKNQAELMANPLDFTIDLSQGAELFRSYSELMTEYSFGRYLWTSFYVSVLTVLITLAFAIPGAYAVARLRFRGQALFSRSILLIYMVPMIVLALPIYIAFSMTGLRNTIFGIVLIYPVTTIPVALYMLQGYFRGLPAEIEEAGLMDGLSRLKVIWQITLPLSLPALASVSLYVFMIAWNEFLLAFMLLDDPSKYTLTRGIASLNSSEVPRQHLMAGSVIATVPIMVLFLGLERFMTKGLTAGSVKG</sequence>
<dbReference type="CDD" id="cd06261">
    <property type="entry name" value="TM_PBP2"/>
    <property type="match status" value="1"/>
</dbReference>
<dbReference type="Pfam" id="PF00528">
    <property type="entry name" value="BPD_transp_1"/>
    <property type="match status" value="1"/>
</dbReference>
<name>Q0FIH8_SALBH</name>
<accession>Q0FIH8</accession>
<dbReference type="EMBL" id="AATQ01000059">
    <property type="protein sequence ID" value="EAU43973.1"/>
    <property type="molecule type" value="Genomic_DNA"/>
</dbReference>
<feature type="transmembrane region" description="Helical" evidence="7">
    <location>
        <begin position="99"/>
        <end position="117"/>
    </location>
</feature>
<comment type="caution">
    <text evidence="9">The sequence shown here is derived from an EMBL/GenBank/DDBJ whole genome shotgun (WGS) entry which is preliminary data.</text>
</comment>
<dbReference type="SUPFAM" id="SSF161098">
    <property type="entry name" value="MetI-like"/>
    <property type="match status" value="1"/>
</dbReference>
<evidence type="ECO:0000259" key="8">
    <source>
        <dbReference type="PROSITE" id="PS50928"/>
    </source>
</evidence>
<dbReference type="GO" id="GO:0055085">
    <property type="term" value="P:transmembrane transport"/>
    <property type="evidence" value="ECO:0007669"/>
    <property type="project" value="InterPro"/>
</dbReference>
<comment type="subcellular location">
    <subcellularLocation>
        <location evidence="1 7">Cell membrane</location>
        <topology evidence="1 7">Multi-pass membrane protein</topology>
    </subcellularLocation>
</comment>
<feature type="transmembrane region" description="Helical" evidence="7">
    <location>
        <begin position="12"/>
        <end position="35"/>
    </location>
</feature>
<dbReference type="PANTHER" id="PTHR32243">
    <property type="entry name" value="MALTOSE TRANSPORT SYSTEM PERMEASE-RELATED"/>
    <property type="match status" value="1"/>
</dbReference>